<evidence type="ECO:0000313" key="4">
    <source>
        <dbReference type="EMBL" id="GAN65957.1"/>
    </source>
</evidence>
<dbReference type="InterPro" id="IPR001296">
    <property type="entry name" value="Glyco_trans_1"/>
</dbReference>
<sequence>MYWEDIPNIYTIHDLIPLLHPELTGIQSDRMRKILRQCMQHAAAIITVSDAVQQDIAALFPEYSHKVVVLGQAVSVSCNQKMQNFSSDEYEKYFLYFGSIEKRKNIARLIEAHGQSGTSRPLRLLGNNGFGAREELAALERHPRPALVQQVAWCERECLLAQVQNACAVLFPSLAEGFGLPIVESMALGTPVMTSDRHATKEIAGQAALLVDPYNISEMAEAISLLDQNVEVRRDLAVRGLMRAQAFSMDSYARCVAGFYETLRGEQSP</sequence>
<organism evidence="4 5">
    <name type="scientific">Acetobacter orientalis</name>
    <dbReference type="NCBI Taxonomy" id="146474"/>
    <lineage>
        <taxon>Bacteria</taxon>
        <taxon>Pseudomonadati</taxon>
        <taxon>Pseudomonadota</taxon>
        <taxon>Alphaproteobacteria</taxon>
        <taxon>Acetobacterales</taxon>
        <taxon>Acetobacteraceae</taxon>
        <taxon>Acetobacter</taxon>
    </lineage>
</organism>
<dbReference type="GO" id="GO:0016757">
    <property type="term" value="F:glycosyltransferase activity"/>
    <property type="evidence" value="ECO:0007669"/>
    <property type="project" value="InterPro"/>
</dbReference>
<dbReference type="Pfam" id="PF00534">
    <property type="entry name" value="Glycos_transf_1"/>
    <property type="match status" value="1"/>
</dbReference>
<dbReference type="CDD" id="cd03809">
    <property type="entry name" value="GT4_MtfB-like"/>
    <property type="match status" value="1"/>
</dbReference>
<dbReference type="SUPFAM" id="SSF53756">
    <property type="entry name" value="UDP-Glycosyltransferase/glycogen phosphorylase"/>
    <property type="match status" value="1"/>
</dbReference>
<evidence type="ECO:0000259" key="3">
    <source>
        <dbReference type="Pfam" id="PF13439"/>
    </source>
</evidence>
<feature type="domain" description="Glycosyltransferase subfamily 4-like N-terminal" evidence="3">
    <location>
        <begin position="5"/>
        <end position="73"/>
    </location>
</feature>
<dbReference type="EMBL" id="BAMX01000014">
    <property type="protein sequence ID" value="GAN65957.1"/>
    <property type="molecule type" value="Genomic_DNA"/>
</dbReference>
<name>A0A0D6NIR0_9PROT</name>
<evidence type="ECO:0000259" key="2">
    <source>
        <dbReference type="Pfam" id="PF00534"/>
    </source>
</evidence>
<gene>
    <name evidence="4" type="ORF">Abor_014_122</name>
</gene>
<evidence type="ECO:0000256" key="1">
    <source>
        <dbReference type="ARBA" id="ARBA00022679"/>
    </source>
</evidence>
<accession>A0A0D6NIR0</accession>
<dbReference type="Pfam" id="PF13439">
    <property type="entry name" value="Glyco_transf_4"/>
    <property type="match status" value="1"/>
</dbReference>
<accession>A0A6N3SV49</accession>
<comment type="caution">
    <text evidence="4">The sequence shown here is derived from an EMBL/GenBank/DDBJ whole genome shotgun (WGS) entry which is preliminary data.</text>
</comment>
<dbReference type="Proteomes" id="UP000032670">
    <property type="component" value="Unassembled WGS sequence"/>
</dbReference>
<dbReference type="AlphaFoldDB" id="A0A0D6NIR0"/>
<dbReference type="PANTHER" id="PTHR46401:SF2">
    <property type="entry name" value="GLYCOSYLTRANSFERASE WBBK-RELATED"/>
    <property type="match status" value="1"/>
</dbReference>
<dbReference type="STRING" id="1231341.Abor_014_122"/>
<proteinExistence type="predicted"/>
<evidence type="ECO:0000313" key="5">
    <source>
        <dbReference type="Proteomes" id="UP000032670"/>
    </source>
</evidence>
<keyword evidence="5" id="KW-1185">Reference proteome</keyword>
<dbReference type="PANTHER" id="PTHR46401">
    <property type="entry name" value="GLYCOSYLTRANSFERASE WBBK-RELATED"/>
    <property type="match status" value="1"/>
</dbReference>
<reference evidence="4 5" key="1">
    <citation type="submission" date="2012-11" db="EMBL/GenBank/DDBJ databases">
        <title>Whole genome sequence of Acetobacter orientalis 21F-2.</title>
        <authorList>
            <person name="Azuma Y."/>
            <person name="Higashiura N."/>
            <person name="Hirakawa H."/>
            <person name="Matsushita K."/>
        </authorList>
    </citation>
    <scope>NUCLEOTIDE SEQUENCE [LARGE SCALE GENOMIC DNA]</scope>
    <source>
        <strain evidence="4 5">21F-2</strain>
    </source>
</reference>
<protein>
    <submittedName>
        <fullName evidence="4">Glycosyl transferase</fullName>
    </submittedName>
</protein>
<keyword evidence="1 4" id="KW-0808">Transferase</keyword>
<feature type="domain" description="Glycosyl transferase family 1" evidence="2">
    <location>
        <begin position="82"/>
        <end position="236"/>
    </location>
</feature>
<dbReference type="Gene3D" id="3.40.50.2000">
    <property type="entry name" value="Glycogen Phosphorylase B"/>
    <property type="match status" value="2"/>
</dbReference>
<dbReference type="InterPro" id="IPR028098">
    <property type="entry name" value="Glyco_trans_4-like_N"/>
</dbReference>